<keyword evidence="4" id="KW-1185">Reference proteome</keyword>
<evidence type="ECO:0000313" key="4">
    <source>
        <dbReference type="Proteomes" id="UP000035088"/>
    </source>
</evidence>
<sequence length="248" mass="26408">MPISRRQFFSAAAVAGVFAVATTVPAGTAVALPPSLPGGTSLGTILDYSSRVPSPVAIRTAGHVGVIRYVSDRRPGAEKMLAKPLTLPESLAMRGLGLTVVSNYQYGKGKTADWLGGFDAGVKHARRAVELHTQAGGPGDAPIYASIDDNPSRAQFTSRIAPYIKGWQSVIGKQRTGIYANAPTIQWAVDAGLASWFWQHDWGTRRGYLHPAAHLHQIPGQRRVGGVEVDVNTILKPRYGQWAGSGSS</sequence>
<dbReference type="Gene3D" id="3.20.20.80">
    <property type="entry name" value="Glycosidases"/>
    <property type="match status" value="1"/>
</dbReference>
<name>G7H485_9ACTN</name>
<proteinExistence type="predicted"/>
<organism evidence="3 4">
    <name type="scientific">Gordonia araii NBRC 100433</name>
    <dbReference type="NCBI Taxonomy" id="1073574"/>
    <lineage>
        <taxon>Bacteria</taxon>
        <taxon>Bacillati</taxon>
        <taxon>Actinomycetota</taxon>
        <taxon>Actinomycetes</taxon>
        <taxon>Mycobacteriales</taxon>
        <taxon>Gordoniaceae</taxon>
        <taxon>Gordonia</taxon>
    </lineage>
</organism>
<feature type="signal peptide" evidence="1">
    <location>
        <begin position="1"/>
        <end position="26"/>
    </location>
</feature>
<gene>
    <name evidence="3" type="ORF">GOARA_061_00990</name>
</gene>
<evidence type="ECO:0000259" key="2">
    <source>
        <dbReference type="Pfam" id="PF08924"/>
    </source>
</evidence>
<dbReference type="Proteomes" id="UP000035088">
    <property type="component" value="Unassembled WGS sequence"/>
</dbReference>
<dbReference type="STRING" id="1073574.GOARA_061_00990"/>
<dbReference type="InterPro" id="IPR006311">
    <property type="entry name" value="TAT_signal"/>
</dbReference>
<dbReference type="PROSITE" id="PS51318">
    <property type="entry name" value="TAT"/>
    <property type="match status" value="1"/>
</dbReference>
<evidence type="ECO:0000256" key="1">
    <source>
        <dbReference type="SAM" id="SignalP"/>
    </source>
</evidence>
<dbReference type="SUPFAM" id="SSF51445">
    <property type="entry name" value="(Trans)glycosidases"/>
    <property type="match status" value="1"/>
</dbReference>
<keyword evidence="1" id="KW-0732">Signal</keyword>
<comment type="caution">
    <text evidence="3">The sequence shown here is derived from an EMBL/GenBank/DDBJ whole genome shotgun (WGS) entry which is preliminary data.</text>
</comment>
<accession>G7H485</accession>
<evidence type="ECO:0000313" key="3">
    <source>
        <dbReference type="EMBL" id="GAB10660.1"/>
    </source>
</evidence>
<dbReference type="EMBL" id="BAEE01000061">
    <property type="protein sequence ID" value="GAB10660.1"/>
    <property type="molecule type" value="Genomic_DNA"/>
</dbReference>
<dbReference type="Pfam" id="PF08924">
    <property type="entry name" value="Rv2525c_GlyHyd-like"/>
    <property type="match status" value="1"/>
</dbReference>
<feature type="domain" description="Rv2525c-like glycoside hydrolase-like" evidence="2">
    <location>
        <begin position="57"/>
        <end position="233"/>
    </location>
</feature>
<dbReference type="RefSeq" id="WP_007322735.1">
    <property type="nucleotide sequence ID" value="NZ_BAEE01000061.1"/>
</dbReference>
<protein>
    <recommendedName>
        <fullName evidence="2">Rv2525c-like glycoside hydrolase-like domain-containing protein</fullName>
    </recommendedName>
</protein>
<dbReference type="InterPro" id="IPR015020">
    <property type="entry name" value="Rv2525c-like_Glyco_Hydro-like"/>
</dbReference>
<dbReference type="OrthoDB" id="4472230at2"/>
<dbReference type="AlphaFoldDB" id="G7H485"/>
<dbReference type="InterPro" id="IPR017853">
    <property type="entry name" value="GH"/>
</dbReference>
<reference evidence="3 4" key="1">
    <citation type="submission" date="2011-11" db="EMBL/GenBank/DDBJ databases">
        <title>Whole genome shotgun sequence of Gordonia araii NBRC 100433.</title>
        <authorList>
            <person name="Yoshida Y."/>
            <person name="Hosoyama A."/>
            <person name="Tsuchikane K."/>
            <person name="Katsumata H."/>
            <person name="Yamazaki S."/>
            <person name="Fujita N."/>
        </authorList>
    </citation>
    <scope>NUCLEOTIDE SEQUENCE [LARGE SCALE GENOMIC DNA]</scope>
    <source>
        <strain evidence="3 4">NBRC 100433</strain>
    </source>
</reference>
<feature type="chain" id="PRO_5039461772" description="Rv2525c-like glycoside hydrolase-like domain-containing protein" evidence="1">
    <location>
        <begin position="27"/>
        <end position="248"/>
    </location>
</feature>